<dbReference type="InterPro" id="IPR036890">
    <property type="entry name" value="HATPase_C_sf"/>
</dbReference>
<keyword evidence="6" id="KW-0175">Coiled coil</keyword>
<accession>A0A1I2J3X0</accession>
<keyword evidence="5" id="KW-0902">Two-component regulatory system</keyword>
<dbReference type="Gene3D" id="3.30.450.40">
    <property type="match status" value="2"/>
</dbReference>
<evidence type="ECO:0000256" key="5">
    <source>
        <dbReference type="ARBA" id="ARBA00023012"/>
    </source>
</evidence>
<dbReference type="SMART" id="SM00065">
    <property type="entry name" value="GAF"/>
    <property type="match status" value="2"/>
</dbReference>
<gene>
    <name evidence="9" type="ORF">SAMN04487969_1529</name>
</gene>
<dbReference type="OrthoDB" id="9795828at2"/>
<keyword evidence="4 9" id="KW-0418">Kinase</keyword>
<sequence length="546" mass="60888">MSREIRADELTALKEIAEMLNSMNDMKVMLNAVLVKLLEVTSFTTGWIFLLDEHSDSICAAAQNLPSTLAANDNAAMCGEGCWCVESYRQNKLNRAVNIIECSRIVYAAEYNAGDKGGLTHHATVPLKAGTESFGLLNAAQAGKEFFSNEELALLQAVAYQIGTAIKRIRLYQAQERSALLYAKLGDVITRIHAVQDISQLPLKAIEHIGEAFDWSQVALFVYEQDKLSLRAYYDGRETREGWQQLDCENGGLVADAFHHNRLVVVADSKEEAVVPLTAKGLKAFSSAVAIPLRRGSCPFGVLFISSRESGHFNHYHEEFMYALGEHLTLSIDNLRVNEQRRELARMEERIRMARDLHDSVMQKIFSLSFIAKGAENILGGKEPIVERSLQEIASLSQETLGEMRTLIWQLHPAGLENGLLPALKQYGERMELIVHTEAEGLKELPRALEEGLWRIGQEGLNNIRKHAGANEAYIRLVKSERAVLLEIEDHGRGFSPEQLHGQTMGMLSMRERAEALGGEFIIHSERGQLTVIRASIPLAAEEGER</sequence>
<comment type="catalytic activity">
    <reaction evidence="1">
        <text>ATP + protein L-histidine = ADP + protein N-phospho-L-histidine.</text>
        <dbReference type="EC" id="2.7.13.3"/>
    </reaction>
</comment>
<dbReference type="RefSeq" id="WP_046234817.1">
    <property type="nucleotide sequence ID" value="NZ_FONN01000052.1"/>
</dbReference>
<dbReference type="SUPFAM" id="SSF55781">
    <property type="entry name" value="GAF domain-like"/>
    <property type="match status" value="2"/>
</dbReference>
<evidence type="ECO:0000256" key="3">
    <source>
        <dbReference type="ARBA" id="ARBA00022679"/>
    </source>
</evidence>
<evidence type="ECO:0000259" key="7">
    <source>
        <dbReference type="SMART" id="SM00065"/>
    </source>
</evidence>
<protein>
    <recommendedName>
        <fullName evidence="2">histidine kinase</fullName>
        <ecNumber evidence="2">2.7.13.3</ecNumber>
    </recommendedName>
</protein>
<dbReference type="Pfam" id="PF07730">
    <property type="entry name" value="HisKA_3"/>
    <property type="match status" value="1"/>
</dbReference>
<dbReference type="InterPro" id="IPR050482">
    <property type="entry name" value="Sensor_HK_TwoCompSys"/>
</dbReference>
<dbReference type="Proteomes" id="UP000183410">
    <property type="component" value="Unassembled WGS sequence"/>
</dbReference>
<dbReference type="CDD" id="cd16917">
    <property type="entry name" value="HATPase_UhpB-NarQ-NarX-like"/>
    <property type="match status" value="1"/>
</dbReference>
<dbReference type="InterPro" id="IPR029016">
    <property type="entry name" value="GAF-like_dom_sf"/>
</dbReference>
<keyword evidence="3" id="KW-0808">Transferase</keyword>
<feature type="domain" description="GAF" evidence="7">
    <location>
        <begin position="197"/>
        <end position="342"/>
    </location>
</feature>
<name>A0A1I2J3X0_9BACL</name>
<dbReference type="GO" id="GO:0046983">
    <property type="term" value="F:protein dimerization activity"/>
    <property type="evidence" value="ECO:0007669"/>
    <property type="project" value="InterPro"/>
</dbReference>
<evidence type="ECO:0000313" key="10">
    <source>
        <dbReference type="Proteomes" id="UP000183410"/>
    </source>
</evidence>
<dbReference type="PANTHER" id="PTHR24421">
    <property type="entry name" value="NITRATE/NITRITE SENSOR PROTEIN NARX-RELATED"/>
    <property type="match status" value="1"/>
</dbReference>
<evidence type="ECO:0000313" key="9">
    <source>
        <dbReference type="EMBL" id="SFF48700.1"/>
    </source>
</evidence>
<dbReference type="InterPro" id="IPR011712">
    <property type="entry name" value="Sig_transdc_His_kin_sub3_dim/P"/>
</dbReference>
<reference evidence="10" key="1">
    <citation type="submission" date="2016-10" db="EMBL/GenBank/DDBJ databases">
        <authorList>
            <person name="Varghese N."/>
            <person name="Submissions S."/>
        </authorList>
    </citation>
    <scope>NUCLEOTIDE SEQUENCE [LARGE SCALE GENOMIC DNA]</scope>
    <source>
        <strain evidence="10">CGMCC 1.10223</strain>
    </source>
</reference>
<dbReference type="GO" id="GO:0000155">
    <property type="term" value="F:phosphorelay sensor kinase activity"/>
    <property type="evidence" value="ECO:0007669"/>
    <property type="project" value="InterPro"/>
</dbReference>
<dbReference type="Pfam" id="PF02518">
    <property type="entry name" value="HATPase_c"/>
    <property type="match status" value="1"/>
</dbReference>
<dbReference type="InterPro" id="IPR003018">
    <property type="entry name" value="GAF"/>
</dbReference>
<feature type="domain" description="Histidine kinase/HSP90-like ATPase" evidence="8">
    <location>
        <begin position="448"/>
        <end position="541"/>
    </location>
</feature>
<evidence type="ECO:0000259" key="8">
    <source>
        <dbReference type="SMART" id="SM00387"/>
    </source>
</evidence>
<dbReference type="SUPFAM" id="SSF55874">
    <property type="entry name" value="ATPase domain of HSP90 chaperone/DNA topoisomerase II/histidine kinase"/>
    <property type="match status" value="1"/>
</dbReference>
<proteinExistence type="predicted"/>
<evidence type="ECO:0000256" key="1">
    <source>
        <dbReference type="ARBA" id="ARBA00000085"/>
    </source>
</evidence>
<dbReference type="EC" id="2.7.13.3" evidence="2"/>
<dbReference type="AlphaFoldDB" id="A0A1I2J3X0"/>
<dbReference type="InterPro" id="IPR003594">
    <property type="entry name" value="HATPase_dom"/>
</dbReference>
<dbReference type="SMART" id="SM00387">
    <property type="entry name" value="HATPase_c"/>
    <property type="match status" value="1"/>
</dbReference>
<dbReference type="Gene3D" id="1.20.5.1930">
    <property type="match status" value="1"/>
</dbReference>
<dbReference type="Pfam" id="PF13185">
    <property type="entry name" value="GAF_2"/>
    <property type="match status" value="2"/>
</dbReference>
<dbReference type="Gene3D" id="3.30.565.10">
    <property type="entry name" value="Histidine kinase-like ATPase, C-terminal domain"/>
    <property type="match status" value="1"/>
</dbReference>
<dbReference type="GO" id="GO:0016020">
    <property type="term" value="C:membrane"/>
    <property type="evidence" value="ECO:0007669"/>
    <property type="project" value="InterPro"/>
</dbReference>
<feature type="domain" description="GAF" evidence="7">
    <location>
        <begin position="25"/>
        <end position="176"/>
    </location>
</feature>
<evidence type="ECO:0000256" key="6">
    <source>
        <dbReference type="SAM" id="Coils"/>
    </source>
</evidence>
<dbReference type="EMBL" id="FONN01000052">
    <property type="protein sequence ID" value="SFF48700.1"/>
    <property type="molecule type" value="Genomic_DNA"/>
</dbReference>
<evidence type="ECO:0000256" key="4">
    <source>
        <dbReference type="ARBA" id="ARBA00022777"/>
    </source>
</evidence>
<dbReference type="PANTHER" id="PTHR24421:SF40">
    <property type="entry name" value="SENSOR HISTIDINE KINASE YHCY"/>
    <property type="match status" value="1"/>
</dbReference>
<organism evidence="9 10">
    <name type="scientific">Paenibacillus algorifonticola</name>
    <dbReference type="NCBI Taxonomy" id="684063"/>
    <lineage>
        <taxon>Bacteria</taxon>
        <taxon>Bacillati</taxon>
        <taxon>Bacillota</taxon>
        <taxon>Bacilli</taxon>
        <taxon>Bacillales</taxon>
        <taxon>Paenibacillaceae</taxon>
        <taxon>Paenibacillus</taxon>
    </lineage>
</organism>
<feature type="coiled-coil region" evidence="6">
    <location>
        <begin position="330"/>
        <end position="364"/>
    </location>
</feature>
<evidence type="ECO:0000256" key="2">
    <source>
        <dbReference type="ARBA" id="ARBA00012438"/>
    </source>
</evidence>
<keyword evidence="10" id="KW-1185">Reference proteome</keyword>